<evidence type="ECO:0000313" key="2">
    <source>
        <dbReference type="EMBL" id="AKF10533.1"/>
    </source>
</evidence>
<feature type="region of interest" description="Disordered" evidence="1">
    <location>
        <begin position="1"/>
        <end position="48"/>
    </location>
</feature>
<sequence length="48" mass="5352">MHARATARVWPPSSVERAGRGDAARGRDREIVSPRASSHPFFPCDPHR</sequence>
<proteinExistence type="predicted"/>
<dbReference type="Proteomes" id="UP000034883">
    <property type="component" value="Chromosome"/>
</dbReference>
<organism evidence="2 3">
    <name type="scientific">Sandaracinus amylolyticus</name>
    <dbReference type="NCBI Taxonomy" id="927083"/>
    <lineage>
        <taxon>Bacteria</taxon>
        <taxon>Pseudomonadati</taxon>
        <taxon>Myxococcota</taxon>
        <taxon>Polyangia</taxon>
        <taxon>Polyangiales</taxon>
        <taxon>Sandaracinaceae</taxon>
        <taxon>Sandaracinus</taxon>
    </lineage>
</organism>
<feature type="compositionally biased region" description="Basic and acidic residues" evidence="1">
    <location>
        <begin position="17"/>
        <end position="32"/>
    </location>
</feature>
<dbReference type="EMBL" id="CP011125">
    <property type="protein sequence ID" value="AKF10533.1"/>
    <property type="molecule type" value="Genomic_DNA"/>
</dbReference>
<evidence type="ECO:0000256" key="1">
    <source>
        <dbReference type="SAM" id="MobiDB-lite"/>
    </source>
</evidence>
<keyword evidence="3" id="KW-1185">Reference proteome</keyword>
<evidence type="ECO:0000313" key="3">
    <source>
        <dbReference type="Proteomes" id="UP000034883"/>
    </source>
</evidence>
<accession>A0A0F6W965</accession>
<dbReference type="KEGG" id="samy:DB32_007682"/>
<gene>
    <name evidence="2" type="ORF">DB32_007682</name>
</gene>
<dbReference type="AlphaFoldDB" id="A0A0F6W965"/>
<reference evidence="2 3" key="1">
    <citation type="submission" date="2015-03" db="EMBL/GenBank/DDBJ databases">
        <title>Genome assembly of Sandaracinus amylolyticus DSM 53668.</title>
        <authorList>
            <person name="Sharma G."/>
            <person name="Subramanian S."/>
        </authorList>
    </citation>
    <scope>NUCLEOTIDE SEQUENCE [LARGE SCALE GENOMIC DNA]</scope>
    <source>
        <strain evidence="2 3">DSM 53668</strain>
    </source>
</reference>
<protein>
    <submittedName>
        <fullName evidence="2">Uncharacterized protein</fullName>
    </submittedName>
</protein>
<name>A0A0F6W965_9BACT</name>
<dbReference type="STRING" id="927083.DB32_007682"/>